<feature type="chain" id="PRO_5045245942" evidence="2">
    <location>
        <begin position="29"/>
        <end position="253"/>
    </location>
</feature>
<keyword evidence="6" id="KW-1185">Reference proteome</keyword>
<comment type="caution">
    <text evidence="5">The sequence shown here is derived from an EMBL/GenBank/DDBJ whole genome shotgun (WGS) entry which is preliminary data.</text>
</comment>
<feature type="domain" description="Ionotropic glutamate receptor C-terminal" evidence="4">
    <location>
        <begin position="31"/>
        <end position="243"/>
    </location>
</feature>
<dbReference type="SMART" id="SM00062">
    <property type="entry name" value="PBPb"/>
    <property type="match status" value="1"/>
</dbReference>
<dbReference type="InterPro" id="IPR001638">
    <property type="entry name" value="Solute-binding_3/MltF_N"/>
</dbReference>
<feature type="domain" description="Solute-binding protein family 3/N-terminal" evidence="3">
    <location>
        <begin position="31"/>
        <end position="248"/>
    </location>
</feature>
<protein>
    <submittedName>
        <fullName evidence="5">Glutamine-binding protein glutamine transport system permease protein</fullName>
    </submittedName>
</protein>
<dbReference type="SUPFAM" id="SSF53850">
    <property type="entry name" value="Periplasmic binding protein-like II"/>
    <property type="match status" value="1"/>
</dbReference>
<feature type="signal peptide" evidence="2">
    <location>
        <begin position="1"/>
        <end position="28"/>
    </location>
</feature>
<reference evidence="5 6" key="1">
    <citation type="journal article" date="2015" name="Genome Announc.">
        <title>Expanding the biotechnology potential of lactobacilli through comparative genomics of 213 strains and associated genera.</title>
        <authorList>
            <person name="Sun Z."/>
            <person name="Harris H.M."/>
            <person name="McCann A."/>
            <person name="Guo C."/>
            <person name="Argimon S."/>
            <person name="Zhang W."/>
            <person name="Yang X."/>
            <person name="Jeffery I.B."/>
            <person name="Cooney J.C."/>
            <person name="Kagawa T.F."/>
            <person name="Liu W."/>
            <person name="Song Y."/>
            <person name="Salvetti E."/>
            <person name="Wrobel A."/>
            <person name="Rasinkangas P."/>
            <person name="Parkhill J."/>
            <person name="Rea M.C."/>
            <person name="O'Sullivan O."/>
            <person name="Ritari J."/>
            <person name="Douillard F.P."/>
            <person name="Paul Ross R."/>
            <person name="Yang R."/>
            <person name="Briner A.E."/>
            <person name="Felis G.E."/>
            <person name="de Vos W.M."/>
            <person name="Barrangou R."/>
            <person name="Klaenhammer T.R."/>
            <person name="Caufield P.W."/>
            <person name="Cui Y."/>
            <person name="Zhang H."/>
            <person name="O'Toole P.W."/>
        </authorList>
    </citation>
    <scope>NUCLEOTIDE SEQUENCE [LARGE SCALE GENOMIC DNA]</scope>
    <source>
        <strain evidence="5 6">DSM 15836</strain>
    </source>
</reference>
<evidence type="ECO:0000313" key="5">
    <source>
        <dbReference type="EMBL" id="KRM31245.1"/>
    </source>
</evidence>
<dbReference type="Proteomes" id="UP000051217">
    <property type="component" value="Unassembled WGS sequence"/>
</dbReference>
<dbReference type="SMART" id="SM00079">
    <property type="entry name" value="PBPe"/>
    <property type="match status" value="1"/>
</dbReference>
<dbReference type="Gene3D" id="3.40.190.10">
    <property type="entry name" value="Periplasmic binding protein-like II"/>
    <property type="match status" value="2"/>
</dbReference>
<dbReference type="InterPro" id="IPR001320">
    <property type="entry name" value="Iontro_rcpt_C"/>
</dbReference>
<dbReference type="PANTHER" id="PTHR35936">
    <property type="entry name" value="MEMBRANE-BOUND LYTIC MUREIN TRANSGLYCOSYLASE F"/>
    <property type="match status" value="1"/>
</dbReference>
<accession>A0ABR5PMI7</accession>
<organism evidence="5 6">
    <name type="scientific">Ligilactobacillus acidipiscis DSM 15836</name>
    <dbReference type="NCBI Taxonomy" id="1423716"/>
    <lineage>
        <taxon>Bacteria</taxon>
        <taxon>Bacillati</taxon>
        <taxon>Bacillota</taxon>
        <taxon>Bacilli</taxon>
        <taxon>Lactobacillales</taxon>
        <taxon>Lactobacillaceae</taxon>
        <taxon>Ligilactobacillus</taxon>
    </lineage>
</organism>
<keyword evidence="1 2" id="KW-0732">Signal</keyword>
<evidence type="ECO:0000256" key="2">
    <source>
        <dbReference type="SAM" id="SignalP"/>
    </source>
</evidence>
<dbReference type="Pfam" id="PF00497">
    <property type="entry name" value="SBP_bac_3"/>
    <property type="match status" value="1"/>
</dbReference>
<evidence type="ECO:0000259" key="4">
    <source>
        <dbReference type="SMART" id="SM00079"/>
    </source>
</evidence>
<sequence>MKKNRMIKFLVAMFSLILFFAVSPKIHAEKTYTIGTDVTYPPFEFANKDNKYVGIDIDLMKTIAKEEDFKVNIKELGFNAAVQSLQSNQIDGVIAGMSITPERKSKFDFSDPYYKTGVVMAVAQDSKIKGLSDLKGKRVALKTGTAAADYAQSQQKKYGFKTVTFDDSDNMYNDVVNGNSVATFEDDPVMKYAIKTGTKLKIVTKPAESGYYGFAVMKGQNPELIQKFNHGLQVLKKNGQYKKSLTVISVPKQ</sequence>
<dbReference type="PANTHER" id="PTHR35936:SF38">
    <property type="entry name" value="GLUTAMINE-BINDING PERIPLASMIC PROTEIN"/>
    <property type="match status" value="1"/>
</dbReference>
<gene>
    <name evidence="5" type="ORF">FC65_GL002200</name>
</gene>
<dbReference type="EMBL" id="AZFI01000009">
    <property type="protein sequence ID" value="KRM31245.1"/>
    <property type="molecule type" value="Genomic_DNA"/>
</dbReference>
<evidence type="ECO:0000313" key="6">
    <source>
        <dbReference type="Proteomes" id="UP000051217"/>
    </source>
</evidence>
<proteinExistence type="predicted"/>
<evidence type="ECO:0000256" key="1">
    <source>
        <dbReference type="ARBA" id="ARBA00022729"/>
    </source>
</evidence>
<evidence type="ECO:0000259" key="3">
    <source>
        <dbReference type="SMART" id="SM00062"/>
    </source>
</evidence>
<name>A0ABR5PMI7_9LACO</name>